<dbReference type="EMBL" id="MPUH01000002">
    <property type="protein sequence ID" value="OMJ96235.1"/>
    <property type="molecule type" value="Genomic_DNA"/>
</dbReference>
<proteinExistence type="predicted"/>
<comment type="caution">
    <text evidence="1">The sequence shown here is derived from an EMBL/GenBank/DDBJ whole genome shotgun (WGS) entry which is preliminary data.</text>
</comment>
<reference evidence="1 2" key="1">
    <citation type="submission" date="2016-11" db="EMBL/GenBank/DDBJ databases">
        <title>The macronuclear genome of Stentor coeruleus: a giant cell with tiny introns.</title>
        <authorList>
            <person name="Slabodnick M."/>
            <person name="Ruby J.G."/>
            <person name="Reiff S.B."/>
            <person name="Swart E.C."/>
            <person name="Gosai S."/>
            <person name="Prabakaran S."/>
            <person name="Witkowska E."/>
            <person name="Larue G.E."/>
            <person name="Fisher S."/>
            <person name="Freeman R.M."/>
            <person name="Gunawardena J."/>
            <person name="Chu W."/>
            <person name="Stover N.A."/>
            <person name="Gregory B.D."/>
            <person name="Nowacki M."/>
            <person name="Derisi J."/>
            <person name="Roy S.W."/>
            <person name="Marshall W.F."/>
            <person name="Sood P."/>
        </authorList>
    </citation>
    <scope>NUCLEOTIDE SEQUENCE [LARGE SCALE GENOMIC DNA]</scope>
    <source>
        <strain evidence="1">WM001</strain>
    </source>
</reference>
<sequence>MMNSDSPVITKPITNLNKRKWSQTCFTDSKNIHPMYTYNKKYSEYIKFTFDQNLQRLVRRISNCKYLQRNFNSQPIYRLLIECAQILMLSVVELLILSIYLEKTSENINTLPADILFIYLSFAIKKSIVGNVEVIKEYLKTKIAHFEKTYSDWENNTFTYLEITLKDINRVFRKFSSFRQEEDLNYSFYVDEILQASPPYQIEAKEIMKQIMTIEEDLTRAGSMESVKDNNEGVNIVETTNKSDEVKMNKLYRRIDVLCASSNMVIDNEIKMGSKAQVKEKNLWFASISKFE</sequence>
<gene>
    <name evidence="1" type="ORF">SteCoe_195</name>
</gene>
<name>A0A1R2D4P9_9CILI</name>
<keyword evidence="2" id="KW-1185">Reference proteome</keyword>
<accession>A0A1R2D4P9</accession>
<dbReference type="Proteomes" id="UP000187209">
    <property type="component" value="Unassembled WGS sequence"/>
</dbReference>
<evidence type="ECO:0000313" key="1">
    <source>
        <dbReference type="EMBL" id="OMJ96235.1"/>
    </source>
</evidence>
<protein>
    <submittedName>
        <fullName evidence="1">Uncharacterized protein</fullName>
    </submittedName>
</protein>
<dbReference type="OrthoDB" id="322882at2759"/>
<dbReference type="AlphaFoldDB" id="A0A1R2D4P9"/>
<organism evidence="1 2">
    <name type="scientific">Stentor coeruleus</name>
    <dbReference type="NCBI Taxonomy" id="5963"/>
    <lineage>
        <taxon>Eukaryota</taxon>
        <taxon>Sar</taxon>
        <taxon>Alveolata</taxon>
        <taxon>Ciliophora</taxon>
        <taxon>Postciliodesmatophora</taxon>
        <taxon>Heterotrichea</taxon>
        <taxon>Heterotrichida</taxon>
        <taxon>Stentoridae</taxon>
        <taxon>Stentor</taxon>
    </lineage>
</organism>
<evidence type="ECO:0000313" key="2">
    <source>
        <dbReference type="Proteomes" id="UP000187209"/>
    </source>
</evidence>